<evidence type="ECO:0000256" key="4">
    <source>
        <dbReference type="ARBA" id="ARBA00023144"/>
    </source>
</evidence>
<evidence type="ECO:0000256" key="2">
    <source>
        <dbReference type="ARBA" id="ARBA00007637"/>
    </source>
</evidence>
<gene>
    <name evidence="8" type="ORF">QYG89_13720</name>
</gene>
<dbReference type="PANTHER" id="PTHR43725">
    <property type="entry name" value="UDP-GLUCOSE 4-EPIMERASE"/>
    <property type="match status" value="1"/>
</dbReference>
<dbReference type="EMBL" id="JAUIYO010000014">
    <property type="protein sequence ID" value="MFK2826709.1"/>
    <property type="molecule type" value="Genomic_DNA"/>
</dbReference>
<dbReference type="Gene3D" id="3.40.50.720">
    <property type="entry name" value="NAD(P)-binding Rossmann-like Domain"/>
    <property type="match status" value="1"/>
</dbReference>
<dbReference type="RefSeq" id="WP_404318287.1">
    <property type="nucleotide sequence ID" value="NZ_JAUIYO010000014.1"/>
</dbReference>
<evidence type="ECO:0000256" key="5">
    <source>
        <dbReference type="ARBA" id="ARBA00031367"/>
    </source>
</evidence>
<keyword evidence="9" id="KW-1185">Reference proteome</keyword>
<keyword evidence="4" id="KW-0299">Galactose metabolism</keyword>
<protein>
    <recommendedName>
        <fullName evidence="3">UDP-glucose 4-epimerase</fullName>
    </recommendedName>
    <alternativeName>
        <fullName evidence="6">Galactowaldenase</fullName>
    </alternativeName>
    <alternativeName>
        <fullName evidence="5">UDP-galactose 4-epimerase</fullName>
    </alternativeName>
</protein>
<evidence type="ECO:0000256" key="1">
    <source>
        <dbReference type="ARBA" id="ARBA00004947"/>
    </source>
</evidence>
<comment type="similarity">
    <text evidence="2">Belongs to the NAD(P)-dependent epimerase/dehydratase family.</text>
</comment>
<dbReference type="Gene3D" id="3.90.25.10">
    <property type="entry name" value="UDP-galactose 4-epimerase, domain 1"/>
    <property type="match status" value="1"/>
</dbReference>
<evidence type="ECO:0000256" key="6">
    <source>
        <dbReference type="ARBA" id="ARBA00033067"/>
    </source>
</evidence>
<name>A0ABW8IB37_9BACI</name>
<reference evidence="8 9" key="1">
    <citation type="submission" date="2023-07" db="EMBL/GenBank/DDBJ databases">
        <title>Bacillus lucianemedeirus sp. nov, a new species isolated from an immunobiological production facility.</title>
        <authorList>
            <person name="Costa L.V."/>
            <person name="Miranda R.V.S.L."/>
            <person name="Brandao M.L.L."/>
            <person name="Reis C.M.F."/>
            <person name="Frazao A.M."/>
            <person name="Cruz F.V."/>
            <person name="Baio P.V.P."/>
            <person name="Veras J.F.C."/>
            <person name="Ramos J.N."/>
            <person name="Vieira V."/>
        </authorList>
    </citation>
    <scope>NUCLEOTIDE SEQUENCE [LARGE SCALE GENOMIC DNA]</scope>
    <source>
        <strain evidence="8 9">B190/17</strain>
    </source>
</reference>
<dbReference type="Proteomes" id="UP001619911">
    <property type="component" value="Unassembled WGS sequence"/>
</dbReference>
<dbReference type="InterPro" id="IPR001509">
    <property type="entry name" value="Epimerase_deHydtase"/>
</dbReference>
<accession>A0ABW8IB37</accession>
<evidence type="ECO:0000313" key="9">
    <source>
        <dbReference type="Proteomes" id="UP001619911"/>
    </source>
</evidence>
<proteinExistence type="inferred from homology"/>
<sequence>MMKVLITGGAGFIGSHITEELLLQHHQVAVVDNLSSGKRSQVPLEADFYEEDIRKRGLDNIFSDFQPDCVIHLAAQVSVSKSLQAPFKDGEENILATINVLQCCVKHHVKKLIFSSTAALYGSPKYLPIDEQHGVKPISFYGLSKKIAESYIKMFSDIHGLTYTILRYANVYGMKQDANGEAGVVSTFIERLLTNQPLHIFGDGTQTRDFIFVKDVAKANVAALTKGENEIMNISTEKQTSILDIVNELKAITYSDISPVFDHERQGDIKSSCLSNKKAAHVLKWKPVYSLTNGLKETIGFYQKEMIASS</sequence>
<comment type="pathway">
    <text evidence="1">Carbohydrate metabolism; galactose metabolism.</text>
</comment>
<dbReference type="InterPro" id="IPR036291">
    <property type="entry name" value="NAD(P)-bd_dom_sf"/>
</dbReference>
<dbReference type="PANTHER" id="PTHR43725:SF53">
    <property type="entry name" value="UDP-ARABINOSE 4-EPIMERASE 1"/>
    <property type="match status" value="1"/>
</dbReference>
<evidence type="ECO:0000259" key="7">
    <source>
        <dbReference type="Pfam" id="PF01370"/>
    </source>
</evidence>
<feature type="domain" description="NAD-dependent epimerase/dehydratase" evidence="7">
    <location>
        <begin position="4"/>
        <end position="234"/>
    </location>
</feature>
<dbReference type="SUPFAM" id="SSF51735">
    <property type="entry name" value="NAD(P)-binding Rossmann-fold domains"/>
    <property type="match status" value="1"/>
</dbReference>
<dbReference type="Pfam" id="PF01370">
    <property type="entry name" value="Epimerase"/>
    <property type="match status" value="1"/>
</dbReference>
<evidence type="ECO:0000256" key="3">
    <source>
        <dbReference type="ARBA" id="ARBA00018569"/>
    </source>
</evidence>
<evidence type="ECO:0000313" key="8">
    <source>
        <dbReference type="EMBL" id="MFK2826709.1"/>
    </source>
</evidence>
<comment type="caution">
    <text evidence="8">The sequence shown here is derived from an EMBL/GenBank/DDBJ whole genome shotgun (WGS) entry which is preliminary data.</text>
</comment>
<keyword evidence="4" id="KW-0119">Carbohydrate metabolism</keyword>
<organism evidence="8 9">
    <name type="scientific">Bacillus lumedeiriae</name>
    <dbReference type="NCBI Taxonomy" id="3058829"/>
    <lineage>
        <taxon>Bacteria</taxon>
        <taxon>Bacillati</taxon>
        <taxon>Bacillota</taxon>
        <taxon>Bacilli</taxon>
        <taxon>Bacillales</taxon>
        <taxon>Bacillaceae</taxon>
        <taxon>Bacillus</taxon>
    </lineage>
</organism>